<proteinExistence type="predicted"/>
<gene>
    <name evidence="1" type="ORF">BJP37_18590</name>
</gene>
<evidence type="ECO:0000313" key="1">
    <source>
        <dbReference type="EMBL" id="OLT60722.1"/>
    </source>
</evidence>
<protein>
    <submittedName>
        <fullName evidence="1">Uncharacterized protein</fullName>
    </submittedName>
</protein>
<sequence>MIGFSAIFPVLTGFFDENIQEYPTKGERFWLQVAGCRFQVSGFRFQVAGLRFQVSGCRFQVADCRLQVAGWLKVNGCFPSN</sequence>
<comment type="caution">
    <text evidence="1">The sequence shown here is derived from an EMBL/GenBank/DDBJ whole genome shotgun (WGS) entry which is preliminary data.</text>
</comment>
<reference evidence="1 2" key="1">
    <citation type="submission" date="2016-10" db="EMBL/GenBank/DDBJ databases">
        <title>Comparative genomics uncovers the prolific and rare metabolic potential of the cyanobacterial genus Moorea.</title>
        <authorList>
            <person name="Leao T."/>
            <person name="Castelao G."/>
            <person name="Korobeynikov A."/>
            <person name="Monroe E.A."/>
            <person name="Podell S."/>
            <person name="Glukhov E."/>
            <person name="Allen E."/>
            <person name="Gerwick W.H."/>
            <person name="Gerwick L."/>
        </authorList>
    </citation>
    <scope>NUCLEOTIDE SEQUENCE [LARGE SCALE GENOMIC DNA]</scope>
    <source>
        <strain evidence="1 2">PNG5-198</strain>
    </source>
</reference>
<dbReference type="Proteomes" id="UP000186657">
    <property type="component" value="Unassembled WGS sequence"/>
</dbReference>
<name>A0A1U7N457_9CYAN</name>
<dbReference type="EMBL" id="MKZS01000001">
    <property type="protein sequence ID" value="OLT60722.1"/>
    <property type="molecule type" value="Genomic_DNA"/>
</dbReference>
<evidence type="ECO:0000313" key="2">
    <source>
        <dbReference type="Proteomes" id="UP000186657"/>
    </source>
</evidence>
<keyword evidence="2" id="KW-1185">Reference proteome</keyword>
<organism evidence="1 2">
    <name type="scientific">Moorena bouillonii PNG</name>
    <dbReference type="NCBI Taxonomy" id="568701"/>
    <lineage>
        <taxon>Bacteria</taxon>
        <taxon>Bacillati</taxon>
        <taxon>Cyanobacteriota</taxon>
        <taxon>Cyanophyceae</taxon>
        <taxon>Coleofasciculales</taxon>
        <taxon>Coleofasciculaceae</taxon>
        <taxon>Moorena</taxon>
    </lineage>
</organism>
<accession>A0A1U7N457</accession>
<dbReference type="AlphaFoldDB" id="A0A1U7N457"/>